<feature type="region of interest" description="Disordered" evidence="1">
    <location>
        <begin position="439"/>
        <end position="465"/>
    </location>
</feature>
<organism evidence="2 3">
    <name type="scientific">Kwoniella shivajii</name>
    <dbReference type="NCBI Taxonomy" id="564305"/>
    <lineage>
        <taxon>Eukaryota</taxon>
        <taxon>Fungi</taxon>
        <taxon>Dikarya</taxon>
        <taxon>Basidiomycota</taxon>
        <taxon>Agaricomycotina</taxon>
        <taxon>Tremellomycetes</taxon>
        <taxon>Tremellales</taxon>
        <taxon>Cryptococcaceae</taxon>
        <taxon>Kwoniella</taxon>
    </lineage>
</organism>
<evidence type="ECO:0000313" key="2">
    <source>
        <dbReference type="EMBL" id="WRT69595.1"/>
    </source>
</evidence>
<proteinExistence type="predicted"/>
<feature type="region of interest" description="Disordered" evidence="1">
    <location>
        <begin position="319"/>
        <end position="343"/>
    </location>
</feature>
<evidence type="ECO:0008006" key="4">
    <source>
        <dbReference type="Google" id="ProtNLM"/>
    </source>
</evidence>
<dbReference type="EMBL" id="CP141889">
    <property type="protein sequence ID" value="WRT69595.1"/>
    <property type="molecule type" value="Genomic_DNA"/>
</dbReference>
<dbReference type="GeneID" id="87958714"/>
<sequence length="589" mass="66895">MAYVQHNGEDNFQIGQSDNREVRNTITDSQFPSHYVSSHWPFQQSTDAMSQNSWSLASEQSSFSTSQPSKDFVPNRSGHTLGVHQAQIPEIGQHNYQIYPSTSINAEVSQSSTPSIDPLKPLGPPPMTDEEADMIIMALSSQNSPPFFQARGHAISPRDPSWMNSRLKMCFPANRNAPNPVRNFAHEYPQFEPSSSSTVDQINFDDPRHPGLSQNLSMSCSKIWGYEDQFLSAQADRHQEAPALTTNLPAGAPSTTEKCLSMRQQHGQYSMSSRSSLCDSDTNSFRAGPADHSSLQHDIKTPTDNRSYWHRLDDSGVNATHGTTMLSSRRPSRNYTDHENQKASLPTMATQKKILKLKRQKMGCSRNYFRTLRQNRFKSICLTVPKEGSKTDMGQTDELIISQEDINYFFDGELANCIDKEKVVASEFEEESGKTFTKLQSKYSMNQAQPQSTQEDTLSPSPKNYLMGRFDQGKRRLTWISATEPTEEGSIRPLDLDQCFLYRCLKVPLSTMKERPLTQARETRQEKRTKDDKDTLRTYAASRYERVSNNVFCGSLVTDRDYRGYRCTRHGDNFRASRNEQGKARKNNR</sequence>
<keyword evidence="3" id="KW-1185">Reference proteome</keyword>
<name>A0ABZ1D6C3_9TREE</name>
<dbReference type="RefSeq" id="XP_062794334.1">
    <property type="nucleotide sequence ID" value="XM_062938283.1"/>
</dbReference>
<protein>
    <recommendedName>
        <fullName evidence="4">Ig-like domain-containing protein</fullName>
    </recommendedName>
</protein>
<feature type="compositionally biased region" description="Polar residues" evidence="1">
    <location>
        <begin position="319"/>
        <end position="329"/>
    </location>
</feature>
<feature type="region of interest" description="Disordered" evidence="1">
    <location>
        <begin position="515"/>
        <end position="535"/>
    </location>
</feature>
<evidence type="ECO:0000256" key="1">
    <source>
        <dbReference type="SAM" id="MobiDB-lite"/>
    </source>
</evidence>
<gene>
    <name evidence="2" type="ORF">IL334_006584</name>
</gene>
<accession>A0ABZ1D6C3</accession>
<reference evidence="2 3" key="1">
    <citation type="submission" date="2024-01" db="EMBL/GenBank/DDBJ databases">
        <title>Comparative genomics of Cryptococcus and Kwoniella reveals pathogenesis evolution and contrasting modes of karyotype evolution via chromosome fusion or intercentromeric recombination.</title>
        <authorList>
            <person name="Coelho M.A."/>
            <person name="David-Palma M."/>
            <person name="Shea T."/>
            <person name="Bowers K."/>
            <person name="McGinley-Smith S."/>
            <person name="Mohammad A.W."/>
            <person name="Gnirke A."/>
            <person name="Yurkov A.M."/>
            <person name="Nowrousian M."/>
            <person name="Sun S."/>
            <person name="Cuomo C.A."/>
            <person name="Heitman J."/>
        </authorList>
    </citation>
    <scope>NUCLEOTIDE SEQUENCE [LARGE SCALE GENOMIC DNA]</scope>
    <source>
        <strain evidence="2">CBS 11374</strain>
    </source>
</reference>
<evidence type="ECO:0000313" key="3">
    <source>
        <dbReference type="Proteomes" id="UP001329825"/>
    </source>
</evidence>
<feature type="compositionally biased region" description="Polar residues" evidence="1">
    <location>
        <begin position="439"/>
        <end position="462"/>
    </location>
</feature>
<dbReference type="Proteomes" id="UP001329825">
    <property type="component" value="Chromosome 9"/>
</dbReference>